<comment type="caution">
    <text evidence="2">The sequence shown here is derived from an EMBL/GenBank/DDBJ whole genome shotgun (WGS) entry which is preliminary data.</text>
</comment>
<proteinExistence type="predicted"/>
<accession>A0A644V7D5</accession>
<name>A0A644V7D5_9ZZZZ</name>
<reference evidence="2" key="1">
    <citation type="submission" date="2019-08" db="EMBL/GenBank/DDBJ databases">
        <authorList>
            <person name="Kucharzyk K."/>
            <person name="Murdoch R.W."/>
            <person name="Higgins S."/>
            <person name="Loffler F."/>
        </authorList>
    </citation>
    <scope>NUCLEOTIDE SEQUENCE</scope>
</reference>
<evidence type="ECO:0000313" key="2">
    <source>
        <dbReference type="EMBL" id="MPL87117.1"/>
    </source>
</evidence>
<dbReference type="InterPro" id="IPR025272">
    <property type="entry name" value="SocA_Panacea"/>
</dbReference>
<dbReference type="EMBL" id="VSSQ01000233">
    <property type="protein sequence ID" value="MPL87117.1"/>
    <property type="molecule type" value="Genomic_DNA"/>
</dbReference>
<dbReference type="AlphaFoldDB" id="A0A644V7D5"/>
<evidence type="ECO:0000259" key="1">
    <source>
        <dbReference type="Pfam" id="PF13274"/>
    </source>
</evidence>
<protein>
    <recommendedName>
        <fullName evidence="1">Antitoxin SocA-like Panacea domain-containing protein</fullName>
    </recommendedName>
</protein>
<dbReference type="Pfam" id="PF13274">
    <property type="entry name" value="SocA_Panacea"/>
    <property type="match status" value="1"/>
</dbReference>
<organism evidence="2">
    <name type="scientific">bioreactor metagenome</name>
    <dbReference type="NCBI Taxonomy" id="1076179"/>
    <lineage>
        <taxon>unclassified sequences</taxon>
        <taxon>metagenomes</taxon>
        <taxon>ecological metagenomes</taxon>
    </lineage>
</organism>
<gene>
    <name evidence="2" type="ORF">SDC9_33111</name>
</gene>
<feature type="domain" description="Antitoxin SocA-like Panacea" evidence="1">
    <location>
        <begin position="31"/>
        <end position="124"/>
    </location>
</feature>
<sequence>MSKLTSLDYADLINWIAYNKYGVLLNKTQMQKILYICYGVFLAENGNRLFEDDSPKAWPFGPVFPRVNKRFVPEVPPSSFNKEKEEEFLSQKEALRVVFDTVKKFHKYSAKTLSEWSHLPEGPWSKTIYGEDGSKKEIQWNQVIPDKLIADYFSKSSR</sequence>